<reference evidence="1 2" key="1">
    <citation type="journal article" date="2021" name="Nat. Plants">
        <title>The Taxus genome provides insights into paclitaxel biosynthesis.</title>
        <authorList>
            <person name="Xiong X."/>
            <person name="Gou J."/>
            <person name="Liao Q."/>
            <person name="Li Y."/>
            <person name="Zhou Q."/>
            <person name="Bi G."/>
            <person name="Li C."/>
            <person name="Du R."/>
            <person name="Wang X."/>
            <person name="Sun T."/>
            <person name="Guo L."/>
            <person name="Liang H."/>
            <person name="Lu P."/>
            <person name="Wu Y."/>
            <person name="Zhang Z."/>
            <person name="Ro D.K."/>
            <person name="Shang Y."/>
            <person name="Huang S."/>
            <person name="Yan J."/>
        </authorList>
    </citation>
    <scope>NUCLEOTIDE SEQUENCE [LARGE SCALE GENOMIC DNA]</scope>
    <source>
        <strain evidence="1">Ta-2019</strain>
    </source>
</reference>
<evidence type="ECO:0000313" key="1">
    <source>
        <dbReference type="EMBL" id="KAH9291080.1"/>
    </source>
</evidence>
<evidence type="ECO:0000313" key="2">
    <source>
        <dbReference type="Proteomes" id="UP000824469"/>
    </source>
</evidence>
<organism evidence="1 2">
    <name type="scientific">Taxus chinensis</name>
    <name type="common">Chinese yew</name>
    <name type="synonym">Taxus wallichiana var. chinensis</name>
    <dbReference type="NCBI Taxonomy" id="29808"/>
    <lineage>
        <taxon>Eukaryota</taxon>
        <taxon>Viridiplantae</taxon>
        <taxon>Streptophyta</taxon>
        <taxon>Embryophyta</taxon>
        <taxon>Tracheophyta</taxon>
        <taxon>Spermatophyta</taxon>
        <taxon>Pinopsida</taxon>
        <taxon>Pinidae</taxon>
        <taxon>Conifers II</taxon>
        <taxon>Cupressales</taxon>
        <taxon>Taxaceae</taxon>
        <taxon>Taxus</taxon>
    </lineage>
</organism>
<proteinExistence type="predicted"/>
<accession>A0AA38BYL1</accession>
<feature type="non-terminal residue" evidence="1">
    <location>
        <position position="1"/>
    </location>
</feature>
<name>A0AA38BYL1_TAXCH</name>
<dbReference type="EMBL" id="JAHRHJ020003813">
    <property type="protein sequence ID" value="KAH9291080.1"/>
    <property type="molecule type" value="Genomic_DNA"/>
</dbReference>
<comment type="caution">
    <text evidence="1">The sequence shown here is derived from an EMBL/GenBank/DDBJ whole genome shotgun (WGS) entry which is preliminary data.</text>
</comment>
<dbReference type="AlphaFoldDB" id="A0AA38BYL1"/>
<protein>
    <submittedName>
        <fullName evidence="1">Uncharacterized protein</fullName>
    </submittedName>
</protein>
<sequence>VDANIHILKKTYVWPNKEAYVETMDMDNIDITPKTLAVGKIDPARVYVYLIPHFKDEKVLAREDLAFS</sequence>
<gene>
    <name evidence="1" type="ORF">KI387_044651</name>
</gene>
<keyword evidence="2" id="KW-1185">Reference proteome</keyword>
<feature type="non-terminal residue" evidence="1">
    <location>
        <position position="68"/>
    </location>
</feature>
<dbReference type="Proteomes" id="UP000824469">
    <property type="component" value="Unassembled WGS sequence"/>
</dbReference>